<gene>
    <name evidence="4" type="ORF">A2Y85_02200</name>
</gene>
<dbReference type="PROSITE" id="PS50110">
    <property type="entry name" value="RESPONSE_REGULATORY"/>
    <property type="match status" value="1"/>
</dbReference>
<feature type="modified residue" description="4-aspartylphosphate" evidence="2">
    <location>
        <position position="56"/>
    </location>
</feature>
<evidence type="ECO:0000256" key="2">
    <source>
        <dbReference type="PROSITE-ProRule" id="PRU00169"/>
    </source>
</evidence>
<keyword evidence="1 2" id="KW-0597">Phosphoprotein</keyword>
<evidence type="ECO:0000259" key="3">
    <source>
        <dbReference type="PROSITE" id="PS50110"/>
    </source>
</evidence>
<sequence>MISGPPKILIVDDEVKMCRILAEILESGGYAVKSVHNGNNALSHLQSDIADLVLLDIKLPDIDGIEVLKEIKVISPRSR</sequence>
<dbReference type="EMBL" id="MEUM01000043">
    <property type="protein sequence ID" value="OGC42956.1"/>
    <property type="molecule type" value="Genomic_DNA"/>
</dbReference>
<dbReference type="InterPro" id="IPR050595">
    <property type="entry name" value="Bact_response_regulator"/>
</dbReference>
<dbReference type="AlphaFoldDB" id="A0A1F4UDE5"/>
<comment type="caution">
    <text evidence="4">The sequence shown here is derived from an EMBL/GenBank/DDBJ whole genome shotgun (WGS) entry which is preliminary data.</text>
</comment>
<dbReference type="GO" id="GO:0000160">
    <property type="term" value="P:phosphorelay signal transduction system"/>
    <property type="evidence" value="ECO:0007669"/>
    <property type="project" value="InterPro"/>
</dbReference>
<dbReference type="SUPFAM" id="SSF52172">
    <property type="entry name" value="CheY-like"/>
    <property type="match status" value="1"/>
</dbReference>
<dbReference type="InterPro" id="IPR001789">
    <property type="entry name" value="Sig_transdc_resp-reg_receiver"/>
</dbReference>
<name>A0A1F4UDE5_UNCW3</name>
<feature type="domain" description="Response regulatory" evidence="3">
    <location>
        <begin position="7"/>
        <end position="79"/>
    </location>
</feature>
<reference evidence="4 5" key="1">
    <citation type="journal article" date="2016" name="Nat. Commun.">
        <title>Thousands of microbial genomes shed light on interconnected biogeochemical processes in an aquifer system.</title>
        <authorList>
            <person name="Anantharaman K."/>
            <person name="Brown C.T."/>
            <person name="Hug L.A."/>
            <person name="Sharon I."/>
            <person name="Castelle C.J."/>
            <person name="Probst A.J."/>
            <person name="Thomas B.C."/>
            <person name="Singh A."/>
            <person name="Wilkins M.J."/>
            <person name="Karaoz U."/>
            <person name="Brodie E.L."/>
            <person name="Williams K.H."/>
            <person name="Hubbard S.S."/>
            <person name="Banfield J.F."/>
        </authorList>
    </citation>
    <scope>NUCLEOTIDE SEQUENCE [LARGE SCALE GENOMIC DNA]</scope>
</reference>
<dbReference type="PANTHER" id="PTHR44591:SF3">
    <property type="entry name" value="RESPONSE REGULATORY DOMAIN-CONTAINING PROTEIN"/>
    <property type="match status" value="1"/>
</dbReference>
<dbReference type="Gene3D" id="3.40.50.2300">
    <property type="match status" value="1"/>
</dbReference>
<accession>A0A1F4UDE5</accession>
<protein>
    <recommendedName>
        <fullName evidence="3">Response regulatory domain-containing protein</fullName>
    </recommendedName>
</protein>
<evidence type="ECO:0000313" key="5">
    <source>
        <dbReference type="Proteomes" id="UP000177025"/>
    </source>
</evidence>
<evidence type="ECO:0000256" key="1">
    <source>
        <dbReference type="ARBA" id="ARBA00022553"/>
    </source>
</evidence>
<proteinExistence type="predicted"/>
<organism evidence="4 5">
    <name type="scientific">candidate division WOR-3 bacterium RBG_13_43_14</name>
    <dbReference type="NCBI Taxonomy" id="1802590"/>
    <lineage>
        <taxon>Bacteria</taxon>
        <taxon>Bacteria division WOR-3</taxon>
    </lineage>
</organism>
<dbReference type="PANTHER" id="PTHR44591">
    <property type="entry name" value="STRESS RESPONSE REGULATOR PROTEIN 1"/>
    <property type="match status" value="1"/>
</dbReference>
<dbReference type="InterPro" id="IPR011006">
    <property type="entry name" value="CheY-like_superfamily"/>
</dbReference>
<evidence type="ECO:0000313" key="4">
    <source>
        <dbReference type="EMBL" id="OGC42956.1"/>
    </source>
</evidence>
<dbReference type="Proteomes" id="UP000177025">
    <property type="component" value="Unassembled WGS sequence"/>
</dbReference>
<dbReference type="Pfam" id="PF00072">
    <property type="entry name" value="Response_reg"/>
    <property type="match status" value="1"/>
</dbReference>